<evidence type="ECO:0000313" key="1">
    <source>
        <dbReference type="EMBL" id="KAI2646689.1"/>
    </source>
</evidence>
<dbReference type="Proteomes" id="UP000830375">
    <property type="component" value="Unassembled WGS sequence"/>
</dbReference>
<organism evidence="1 2">
    <name type="scientific">Labeo rohita</name>
    <name type="common">Indian major carp</name>
    <name type="synonym">Cyprinus rohita</name>
    <dbReference type="NCBI Taxonomy" id="84645"/>
    <lineage>
        <taxon>Eukaryota</taxon>
        <taxon>Metazoa</taxon>
        <taxon>Chordata</taxon>
        <taxon>Craniata</taxon>
        <taxon>Vertebrata</taxon>
        <taxon>Euteleostomi</taxon>
        <taxon>Actinopterygii</taxon>
        <taxon>Neopterygii</taxon>
        <taxon>Teleostei</taxon>
        <taxon>Ostariophysi</taxon>
        <taxon>Cypriniformes</taxon>
        <taxon>Cyprinidae</taxon>
        <taxon>Labeoninae</taxon>
        <taxon>Labeonini</taxon>
        <taxon>Labeo</taxon>
    </lineage>
</organism>
<comment type="caution">
    <text evidence="1">The sequence shown here is derived from an EMBL/GenBank/DDBJ whole genome shotgun (WGS) entry which is preliminary data.</text>
</comment>
<name>A0ABQ8L7G4_LABRO</name>
<evidence type="ECO:0000313" key="2">
    <source>
        <dbReference type="Proteomes" id="UP000830375"/>
    </source>
</evidence>
<protein>
    <submittedName>
        <fullName evidence="1">Uncharacterized protein</fullName>
    </submittedName>
</protein>
<proteinExistence type="predicted"/>
<dbReference type="EMBL" id="JACTAM010000987">
    <property type="protein sequence ID" value="KAI2646689.1"/>
    <property type="molecule type" value="Genomic_DNA"/>
</dbReference>
<sequence>MLRWSAGSWVVEQH</sequence>
<keyword evidence="2" id="KW-1185">Reference proteome</keyword>
<reference evidence="1 2" key="1">
    <citation type="submission" date="2022-01" db="EMBL/GenBank/DDBJ databases">
        <title>A high-quality chromosome-level genome assembly of rohu carp, Labeo rohita.</title>
        <authorList>
            <person name="Arick M.A. II"/>
            <person name="Hsu C.-Y."/>
            <person name="Magbanua Z."/>
            <person name="Pechanova O."/>
            <person name="Grover C."/>
            <person name="Miller E."/>
            <person name="Thrash A."/>
            <person name="Ezzel L."/>
            <person name="Alam S."/>
            <person name="Benzie J."/>
            <person name="Hamilton M."/>
            <person name="Karsi A."/>
            <person name="Lawrence M.L."/>
            <person name="Peterson D.G."/>
        </authorList>
    </citation>
    <scope>NUCLEOTIDE SEQUENCE [LARGE SCALE GENOMIC DNA]</scope>
    <source>
        <strain evidence="2">BAU-BD-2019</strain>
        <tissue evidence="1">Blood</tissue>
    </source>
</reference>
<gene>
    <name evidence="1" type="ORF">H4Q32_026552</name>
</gene>
<accession>A0ABQ8L7G4</accession>